<comment type="caution">
    <text evidence="1">The sequence shown here is derived from an EMBL/GenBank/DDBJ whole genome shotgun (WGS) entry which is preliminary data.</text>
</comment>
<reference evidence="1 2" key="1">
    <citation type="journal article" date="2016" name="Front. Microbiol.">
        <title>Genomic Resource of Rice Seed Associated Bacteria.</title>
        <authorList>
            <person name="Midha S."/>
            <person name="Bansal K."/>
            <person name="Sharma S."/>
            <person name="Kumar N."/>
            <person name="Patil P.P."/>
            <person name="Chaudhry V."/>
            <person name="Patil P.B."/>
        </authorList>
    </citation>
    <scope>NUCLEOTIDE SEQUENCE [LARGE SCALE GENOMIC DNA]</scope>
    <source>
        <strain evidence="1 2">NS355</strain>
    </source>
</reference>
<sequence>MVVMAALLAMADPVPLVVYQRPGATAAQADAELRQCRIITTGPAAAGERPDGAALLDNGTPARAPGDTIEACMATQGWQARTLSERERREVSRLDPAARRKALDRLAAKSFKARAAIDSPGTLGR</sequence>
<protein>
    <submittedName>
        <fullName evidence="1">Uncharacterized protein</fullName>
    </submittedName>
</protein>
<gene>
    <name evidence="1" type="ORF">NS355_04785</name>
</gene>
<evidence type="ECO:0000313" key="1">
    <source>
        <dbReference type="EMBL" id="KTW00306.1"/>
    </source>
</evidence>
<organism evidence="1 2">
    <name type="scientific">Sphingomonas yabuuchiae</name>
    <dbReference type="NCBI Taxonomy" id="172044"/>
    <lineage>
        <taxon>Bacteria</taxon>
        <taxon>Pseudomonadati</taxon>
        <taxon>Pseudomonadota</taxon>
        <taxon>Alphaproteobacteria</taxon>
        <taxon>Sphingomonadales</taxon>
        <taxon>Sphingomonadaceae</taxon>
        <taxon>Sphingomonas</taxon>
    </lineage>
</organism>
<dbReference type="PATRIC" id="fig|172044.3.peg.611"/>
<dbReference type="EMBL" id="LDTF01000015">
    <property type="protein sequence ID" value="KTW00306.1"/>
    <property type="molecule type" value="Genomic_DNA"/>
</dbReference>
<proteinExistence type="predicted"/>
<dbReference type="RefSeq" id="WP_058744645.1">
    <property type="nucleotide sequence ID" value="NZ_LDTF01000015.1"/>
</dbReference>
<dbReference type="AlphaFoldDB" id="A0A147IX13"/>
<name>A0A147IX13_9SPHN</name>
<dbReference type="Proteomes" id="UP000073923">
    <property type="component" value="Unassembled WGS sequence"/>
</dbReference>
<accession>A0A147IX13</accession>
<evidence type="ECO:0000313" key="2">
    <source>
        <dbReference type="Proteomes" id="UP000073923"/>
    </source>
</evidence>